<dbReference type="PANTHER" id="PTHR45964:SF9">
    <property type="entry name" value="SULFOTRANSFERASE"/>
    <property type="match status" value="1"/>
</dbReference>
<feature type="domain" description="WSC" evidence="3">
    <location>
        <begin position="173"/>
        <end position="267"/>
    </location>
</feature>
<evidence type="ECO:0000259" key="3">
    <source>
        <dbReference type="PROSITE" id="PS51212"/>
    </source>
</evidence>
<sequence>MSAPISSNPTLSPHPFGVYPTIVSSLTRMATFKTFVTSIALAAGLLQVANASAVKRWGVPLPACTPATPFVYAGCFSDMGSTGALEYRSEVNYDTMTIEACVAFCKGNDFRYAGLEYYGECFCGATVGGTLSDNSNCNAPCNGNHSEICGGTSYISIYQDPTFPPVDDTIITDYNSVGCYSEGVGGRALEYQQNLDTSTITIEACLFACKDNGFAFAGVEFGSQCFCNVVLGNGSVPLPASSCNMPCNGNSSETCGGAAALNLYVAPDLESDQPCGYVTVSSSTTSSSTIPTYSTPATTPTTTPTTSSSTTLTTSTSTSTTTSCVGYGCATPITSTSTSTTSTTTPTPTTSTSTSTTSTSTSTTSMTTPCAGYGCTKPTTSTSTSTTSTTTPTPTPTPTTSTSTTTSKSVSLCTSTVVSTPTPTCEYQCGKWCSKPLPPFSDHGSCSTSASNCAVQVFSCFMNAGWPASQNCFAFSNWCNSVSSYCSSSCPGGNCNLNSCKSKWPPVGPPPPATTYSPTVYPCTQTTTLSKSTTTSKPTTTSYVPIPTQSCICSQPNNPSKGYSSTSPVGSISLPCLTCNNLYSDYNSGNHFKLYTSSDTKSCSSYPGGSVPQGCKDSCDYQKTACLGTYAESCKGNSAQDIAGGKDSYASACNKCQSQWSDCYAANGWVSGGNRCSGWNSGWY</sequence>
<evidence type="ECO:0000256" key="1">
    <source>
        <dbReference type="ARBA" id="ARBA00022737"/>
    </source>
</evidence>
<feature type="domain" description="WSC" evidence="3">
    <location>
        <begin position="69"/>
        <end position="161"/>
    </location>
</feature>
<dbReference type="Pfam" id="PF01822">
    <property type="entry name" value="WSC"/>
    <property type="match status" value="2"/>
</dbReference>
<evidence type="ECO:0000256" key="2">
    <source>
        <dbReference type="SAM" id="MobiDB-lite"/>
    </source>
</evidence>
<dbReference type="RefSeq" id="XP_024740894.1">
    <property type="nucleotide sequence ID" value="XM_024876710.1"/>
</dbReference>
<organism evidence="4 5">
    <name type="scientific">Hyaloscypha bicolor E</name>
    <dbReference type="NCBI Taxonomy" id="1095630"/>
    <lineage>
        <taxon>Eukaryota</taxon>
        <taxon>Fungi</taxon>
        <taxon>Dikarya</taxon>
        <taxon>Ascomycota</taxon>
        <taxon>Pezizomycotina</taxon>
        <taxon>Leotiomycetes</taxon>
        <taxon>Helotiales</taxon>
        <taxon>Hyaloscyphaceae</taxon>
        <taxon>Hyaloscypha</taxon>
        <taxon>Hyaloscypha bicolor</taxon>
    </lineage>
</organism>
<accession>A0A2J6TLV0</accession>
<dbReference type="InterPro" id="IPR051589">
    <property type="entry name" value="Sialate-O-sulfotransferase"/>
</dbReference>
<feature type="region of interest" description="Disordered" evidence="2">
    <location>
        <begin position="336"/>
        <end position="366"/>
    </location>
</feature>
<reference evidence="4 5" key="1">
    <citation type="submission" date="2016-04" db="EMBL/GenBank/DDBJ databases">
        <title>A degradative enzymes factory behind the ericoid mycorrhizal symbiosis.</title>
        <authorList>
            <consortium name="DOE Joint Genome Institute"/>
            <person name="Martino E."/>
            <person name="Morin E."/>
            <person name="Grelet G."/>
            <person name="Kuo A."/>
            <person name="Kohler A."/>
            <person name="Daghino S."/>
            <person name="Barry K."/>
            <person name="Choi C."/>
            <person name="Cichocki N."/>
            <person name="Clum A."/>
            <person name="Copeland A."/>
            <person name="Hainaut M."/>
            <person name="Haridas S."/>
            <person name="Labutti K."/>
            <person name="Lindquist E."/>
            <person name="Lipzen A."/>
            <person name="Khouja H.-R."/>
            <person name="Murat C."/>
            <person name="Ohm R."/>
            <person name="Olson A."/>
            <person name="Spatafora J."/>
            <person name="Veneault-Fourrey C."/>
            <person name="Henrissat B."/>
            <person name="Grigoriev I."/>
            <person name="Martin F."/>
            <person name="Perotto S."/>
        </authorList>
    </citation>
    <scope>NUCLEOTIDE SEQUENCE [LARGE SCALE GENOMIC DNA]</scope>
    <source>
        <strain evidence="4 5">E</strain>
    </source>
</reference>
<feature type="region of interest" description="Disordered" evidence="2">
    <location>
        <begin position="282"/>
        <end position="322"/>
    </location>
</feature>
<feature type="region of interest" description="Disordered" evidence="2">
    <location>
        <begin position="378"/>
        <end position="407"/>
    </location>
</feature>
<gene>
    <name evidence="4" type="ORF">K444DRAFT_555525</name>
</gene>
<keyword evidence="5" id="KW-1185">Reference proteome</keyword>
<dbReference type="GeneID" id="36584789"/>
<dbReference type="EMBL" id="KZ613774">
    <property type="protein sequence ID" value="PMD63990.1"/>
    <property type="molecule type" value="Genomic_DNA"/>
</dbReference>
<dbReference type="STRING" id="1095630.A0A2J6TLV0"/>
<dbReference type="InterPro" id="IPR002889">
    <property type="entry name" value="WSC_carb-bd"/>
</dbReference>
<evidence type="ECO:0000313" key="5">
    <source>
        <dbReference type="Proteomes" id="UP000235371"/>
    </source>
</evidence>
<dbReference type="SMART" id="SM00321">
    <property type="entry name" value="WSC"/>
    <property type="match status" value="2"/>
</dbReference>
<dbReference type="PANTHER" id="PTHR45964">
    <property type="entry name" value="WSCD FAMILY MEMBER CG9164"/>
    <property type="match status" value="1"/>
</dbReference>
<dbReference type="AlphaFoldDB" id="A0A2J6TLV0"/>
<dbReference type="Proteomes" id="UP000235371">
    <property type="component" value="Unassembled WGS sequence"/>
</dbReference>
<name>A0A2J6TLV0_9HELO</name>
<evidence type="ECO:0000313" key="4">
    <source>
        <dbReference type="EMBL" id="PMD63990.1"/>
    </source>
</evidence>
<proteinExistence type="predicted"/>
<protein>
    <submittedName>
        <fullName evidence="4">WSC-domain-containing protein</fullName>
    </submittedName>
</protein>
<dbReference type="InParanoid" id="A0A2J6TLV0"/>
<dbReference type="PROSITE" id="PS51212">
    <property type="entry name" value="WSC"/>
    <property type="match status" value="2"/>
</dbReference>
<keyword evidence="1" id="KW-0677">Repeat</keyword>
<dbReference type="OrthoDB" id="2019572at2759"/>